<dbReference type="CDD" id="cd10917">
    <property type="entry name" value="CE4_NodB_like_6s_7s"/>
    <property type="match status" value="1"/>
</dbReference>
<feature type="compositionally biased region" description="Acidic residues" evidence="1">
    <location>
        <begin position="51"/>
        <end position="60"/>
    </location>
</feature>
<evidence type="ECO:0000313" key="4">
    <source>
        <dbReference type="EMBL" id="MFC5627376.1"/>
    </source>
</evidence>
<keyword evidence="2" id="KW-0732">Signal</keyword>
<dbReference type="InterPro" id="IPR011330">
    <property type="entry name" value="Glyco_hydro/deAcase_b/a-brl"/>
</dbReference>
<dbReference type="RefSeq" id="WP_333723948.1">
    <property type="nucleotide sequence ID" value="NZ_JBHSPF010000004.1"/>
</dbReference>
<dbReference type="PROSITE" id="PS51677">
    <property type="entry name" value="NODB"/>
    <property type="match status" value="1"/>
</dbReference>
<dbReference type="InterPro" id="IPR002509">
    <property type="entry name" value="NODB_dom"/>
</dbReference>
<feature type="region of interest" description="Disordered" evidence="1">
    <location>
        <begin position="21"/>
        <end position="68"/>
    </location>
</feature>
<accession>A0ABW0U4V0</accession>
<evidence type="ECO:0000313" key="5">
    <source>
        <dbReference type="Proteomes" id="UP001596143"/>
    </source>
</evidence>
<feature type="chain" id="PRO_5045850032" evidence="2">
    <location>
        <begin position="18"/>
        <end position="271"/>
    </location>
</feature>
<dbReference type="Gene3D" id="3.20.20.370">
    <property type="entry name" value="Glycoside hydrolase/deacetylase"/>
    <property type="match status" value="1"/>
</dbReference>
<dbReference type="EMBL" id="JBHSPF010000004">
    <property type="protein sequence ID" value="MFC5627376.1"/>
    <property type="molecule type" value="Genomic_DNA"/>
</dbReference>
<evidence type="ECO:0000256" key="1">
    <source>
        <dbReference type="SAM" id="MobiDB-lite"/>
    </source>
</evidence>
<dbReference type="Proteomes" id="UP001596143">
    <property type="component" value="Unassembled WGS sequence"/>
</dbReference>
<dbReference type="PANTHER" id="PTHR10587">
    <property type="entry name" value="GLYCOSYL TRANSFERASE-RELATED"/>
    <property type="match status" value="1"/>
</dbReference>
<dbReference type="SUPFAM" id="SSF88713">
    <property type="entry name" value="Glycoside hydrolase/deacetylase"/>
    <property type="match status" value="1"/>
</dbReference>
<dbReference type="EC" id="3.-.-.-" evidence="4"/>
<dbReference type="Pfam" id="PF01522">
    <property type="entry name" value="Polysacc_deac_1"/>
    <property type="match status" value="1"/>
</dbReference>
<comment type="caution">
    <text evidence="4">The sequence shown here is derived from an EMBL/GenBank/DDBJ whole genome shotgun (WGS) entry which is preliminary data.</text>
</comment>
<dbReference type="InterPro" id="IPR050248">
    <property type="entry name" value="Polysacc_deacetylase_ArnD"/>
</dbReference>
<evidence type="ECO:0000259" key="3">
    <source>
        <dbReference type="PROSITE" id="PS51677"/>
    </source>
</evidence>
<feature type="compositionally biased region" description="Basic and acidic residues" evidence="1">
    <location>
        <begin position="32"/>
        <end position="50"/>
    </location>
</feature>
<evidence type="ECO:0000256" key="2">
    <source>
        <dbReference type="SAM" id="SignalP"/>
    </source>
</evidence>
<reference evidence="5" key="1">
    <citation type="journal article" date="2019" name="Int. J. Syst. Evol. Microbiol.">
        <title>The Global Catalogue of Microorganisms (GCM) 10K type strain sequencing project: providing services to taxonomists for standard genome sequencing and annotation.</title>
        <authorList>
            <consortium name="The Broad Institute Genomics Platform"/>
            <consortium name="The Broad Institute Genome Sequencing Center for Infectious Disease"/>
            <person name="Wu L."/>
            <person name="Ma J."/>
        </authorList>
    </citation>
    <scope>NUCLEOTIDE SEQUENCE [LARGE SCALE GENOMIC DNA]</scope>
    <source>
        <strain evidence="5">CGMCC 1.15790</strain>
    </source>
</reference>
<keyword evidence="4" id="KW-0378">Hydrolase</keyword>
<protein>
    <submittedName>
        <fullName evidence="4">Polysaccharide deacetylase family protein</fullName>
        <ecNumber evidence="4">3.-.-.-</ecNumber>
    </submittedName>
</protein>
<dbReference type="PROSITE" id="PS51257">
    <property type="entry name" value="PROKAR_LIPOPROTEIN"/>
    <property type="match status" value="1"/>
</dbReference>
<proteinExistence type="predicted"/>
<organism evidence="4 5">
    <name type="scientific">Aliibacillus thermotolerans</name>
    <dbReference type="NCBI Taxonomy" id="1834418"/>
    <lineage>
        <taxon>Bacteria</taxon>
        <taxon>Bacillati</taxon>
        <taxon>Bacillota</taxon>
        <taxon>Bacilli</taxon>
        <taxon>Bacillales</taxon>
        <taxon>Bacillaceae</taxon>
        <taxon>Aliibacillus</taxon>
    </lineage>
</organism>
<keyword evidence="5" id="KW-1185">Reference proteome</keyword>
<name>A0ABW0U4V0_9BACI</name>
<sequence>MRILLLIVSAMMLIACSDNTSKSTVDLSSDDVEQKETEQEEEKNVNMHEEGETDDTEEETSPAFTIDSSNWTLQPTEETDQKYVLLTIDDAPDTYALDMARILAEEKVPAIFFVNGHFLSDEDQMEALKEIARLGFEIGNHTMTHANLSELSTEETEQEILQLNELIKDITGEKPQFFRAPFGMNTDASKEILAREGMIWMNWTYGYDWEKEFMEKEPLADIMVNTDHLVNGANLLMHDREWTKEALPQIISGLREKGYEFVDPSMIETTE</sequence>
<feature type="signal peptide" evidence="2">
    <location>
        <begin position="1"/>
        <end position="17"/>
    </location>
</feature>
<feature type="domain" description="NodB homology" evidence="3">
    <location>
        <begin position="82"/>
        <end position="262"/>
    </location>
</feature>
<gene>
    <name evidence="4" type="ORF">ACFPTR_00505</name>
</gene>
<dbReference type="GO" id="GO:0016787">
    <property type="term" value="F:hydrolase activity"/>
    <property type="evidence" value="ECO:0007669"/>
    <property type="project" value="UniProtKB-KW"/>
</dbReference>